<gene>
    <name evidence="2" type="ORF">GCM10010517_75940</name>
</gene>
<feature type="domain" description="Carrier" evidence="1">
    <location>
        <begin position="5"/>
        <end position="80"/>
    </location>
</feature>
<evidence type="ECO:0000313" key="2">
    <source>
        <dbReference type="EMBL" id="GAA2909516.1"/>
    </source>
</evidence>
<organism evidence="2 3">
    <name type="scientific">Streptosporangium fragile</name>
    <dbReference type="NCBI Taxonomy" id="46186"/>
    <lineage>
        <taxon>Bacteria</taxon>
        <taxon>Bacillati</taxon>
        <taxon>Actinomycetota</taxon>
        <taxon>Actinomycetes</taxon>
        <taxon>Streptosporangiales</taxon>
        <taxon>Streptosporangiaceae</taxon>
        <taxon>Streptosporangium</taxon>
    </lineage>
</organism>
<proteinExistence type="predicted"/>
<name>A0ABP6IU12_9ACTN</name>
<comment type="caution">
    <text evidence="2">The sequence shown here is derived from an EMBL/GenBank/DDBJ whole genome shotgun (WGS) entry which is preliminary data.</text>
</comment>
<evidence type="ECO:0000313" key="3">
    <source>
        <dbReference type="Proteomes" id="UP001500831"/>
    </source>
</evidence>
<dbReference type="InterPro" id="IPR009081">
    <property type="entry name" value="PP-bd_ACP"/>
</dbReference>
<dbReference type="Gene3D" id="1.10.1200.10">
    <property type="entry name" value="ACP-like"/>
    <property type="match status" value="1"/>
</dbReference>
<dbReference type="EMBL" id="BAAAVI010000100">
    <property type="protein sequence ID" value="GAA2909516.1"/>
    <property type="molecule type" value="Genomic_DNA"/>
</dbReference>
<evidence type="ECO:0000259" key="1">
    <source>
        <dbReference type="PROSITE" id="PS50075"/>
    </source>
</evidence>
<sequence>MAEQLDVDRSIEGMVEIFKAVLPPGEITADSDFFDFGGHSILAGQAVARARAQLSLSVSMRDFFAARTPKAIVEAVNGRTSLSRS</sequence>
<dbReference type="RefSeq" id="WP_344981592.1">
    <property type="nucleotide sequence ID" value="NZ_BAAAVI010000100.1"/>
</dbReference>
<reference evidence="3" key="1">
    <citation type="journal article" date="2019" name="Int. J. Syst. Evol. Microbiol.">
        <title>The Global Catalogue of Microorganisms (GCM) 10K type strain sequencing project: providing services to taxonomists for standard genome sequencing and annotation.</title>
        <authorList>
            <consortium name="The Broad Institute Genomics Platform"/>
            <consortium name="The Broad Institute Genome Sequencing Center for Infectious Disease"/>
            <person name="Wu L."/>
            <person name="Ma J."/>
        </authorList>
    </citation>
    <scope>NUCLEOTIDE SEQUENCE [LARGE SCALE GENOMIC DNA]</scope>
    <source>
        <strain evidence="3">JCM 6242</strain>
    </source>
</reference>
<protein>
    <recommendedName>
        <fullName evidence="1">Carrier domain-containing protein</fullName>
    </recommendedName>
</protein>
<dbReference type="Pfam" id="PF00550">
    <property type="entry name" value="PP-binding"/>
    <property type="match status" value="1"/>
</dbReference>
<dbReference type="PROSITE" id="PS50075">
    <property type="entry name" value="CARRIER"/>
    <property type="match status" value="1"/>
</dbReference>
<dbReference type="SUPFAM" id="SSF47336">
    <property type="entry name" value="ACP-like"/>
    <property type="match status" value="1"/>
</dbReference>
<dbReference type="Proteomes" id="UP001500831">
    <property type="component" value="Unassembled WGS sequence"/>
</dbReference>
<dbReference type="PANTHER" id="PTHR45527:SF1">
    <property type="entry name" value="FATTY ACID SYNTHASE"/>
    <property type="match status" value="1"/>
</dbReference>
<dbReference type="InterPro" id="IPR036736">
    <property type="entry name" value="ACP-like_sf"/>
</dbReference>
<accession>A0ABP6IU12</accession>
<keyword evidence="3" id="KW-1185">Reference proteome</keyword>
<dbReference type="PANTHER" id="PTHR45527">
    <property type="entry name" value="NONRIBOSOMAL PEPTIDE SYNTHETASE"/>
    <property type="match status" value="1"/>
</dbReference>